<gene>
    <name evidence="1" type="ORF">GCM10010529_27240</name>
</gene>
<sequence>MSLTETEAPAAIFAQSGAALSPDQRVVDLLLGPRRRALAWRSLWVVVGLSLPPLASKGAASPAG</sequence>
<reference evidence="2" key="1">
    <citation type="journal article" date="2019" name="Int. J. Syst. Evol. Microbiol.">
        <title>The Global Catalogue of Microorganisms (GCM) 10K type strain sequencing project: providing services to taxonomists for standard genome sequencing and annotation.</title>
        <authorList>
            <consortium name="The Broad Institute Genomics Platform"/>
            <consortium name="The Broad Institute Genome Sequencing Center for Infectious Disease"/>
            <person name="Wu L."/>
            <person name="Ma J."/>
        </authorList>
    </citation>
    <scope>NUCLEOTIDE SEQUENCE [LARGE SCALE GENOMIC DNA]</scope>
    <source>
        <strain evidence="2">JCM 14309</strain>
    </source>
</reference>
<proteinExistence type="predicted"/>
<keyword evidence="2" id="KW-1185">Reference proteome</keyword>
<accession>A0ABP6M4T6</accession>
<evidence type="ECO:0000313" key="2">
    <source>
        <dbReference type="Proteomes" id="UP001500236"/>
    </source>
</evidence>
<name>A0ABP6M4T6_9MICC</name>
<protein>
    <submittedName>
        <fullName evidence="1">Uncharacterized protein</fullName>
    </submittedName>
</protein>
<evidence type="ECO:0000313" key="1">
    <source>
        <dbReference type="EMBL" id="GAA3073863.1"/>
    </source>
</evidence>
<comment type="caution">
    <text evidence="1">The sequence shown here is derived from an EMBL/GenBank/DDBJ whole genome shotgun (WGS) entry which is preliminary data.</text>
</comment>
<dbReference type="Proteomes" id="UP001500236">
    <property type="component" value="Unassembled WGS sequence"/>
</dbReference>
<organism evidence="1 2">
    <name type="scientific">Nesterenkonia aethiopica</name>
    <dbReference type="NCBI Taxonomy" id="269144"/>
    <lineage>
        <taxon>Bacteria</taxon>
        <taxon>Bacillati</taxon>
        <taxon>Actinomycetota</taxon>
        <taxon>Actinomycetes</taxon>
        <taxon>Micrococcales</taxon>
        <taxon>Micrococcaceae</taxon>
        <taxon>Nesterenkonia</taxon>
    </lineage>
</organism>
<dbReference type="EMBL" id="BAAAVT010000020">
    <property type="protein sequence ID" value="GAA3073863.1"/>
    <property type="molecule type" value="Genomic_DNA"/>
</dbReference>